<dbReference type="AlphaFoldDB" id="A0A7W9GDC1"/>
<reference evidence="1 2" key="1">
    <citation type="submission" date="2020-08" db="EMBL/GenBank/DDBJ databases">
        <title>Sequencing the genomes of 1000 actinobacteria strains.</title>
        <authorList>
            <person name="Klenk H.-P."/>
        </authorList>
    </citation>
    <scope>NUCLEOTIDE SEQUENCE [LARGE SCALE GENOMIC DNA]</scope>
    <source>
        <strain evidence="1 2">DSM 45507</strain>
    </source>
</reference>
<keyword evidence="2" id="KW-1185">Reference proteome</keyword>
<protein>
    <recommendedName>
        <fullName evidence="3">DNA2/NAM7 helicase helicase domain-containing protein</fullName>
    </recommendedName>
</protein>
<name>A0A7W9GDC1_9ACTN</name>
<dbReference type="EMBL" id="JACHMB010000001">
    <property type="protein sequence ID" value="MBB5781695.1"/>
    <property type="molecule type" value="Genomic_DNA"/>
</dbReference>
<proteinExistence type="predicted"/>
<sequence length="188" mass="21333">MDRDQAGSPTDPHWSERLSQLAAAWNWGRAAACCRRFSDPELDRKLTSALEEAERAVGDITAELAAENAWLCCLARMTQEERQGLQAYKNRVSDLGKGTSKRYAERYRQGVRDAMSLARDAVPAWIMPLPLVVETIRPEPDCFDVVIVDEASQMGVDSAFLRRTGGRRTSRWCRAAWAGRWRSGRWWS</sequence>
<dbReference type="Proteomes" id="UP000579153">
    <property type="component" value="Unassembled WGS sequence"/>
</dbReference>
<comment type="caution">
    <text evidence="1">The sequence shown here is derived from an EMBL/GenBank/DDBJ whole genome shotgun (WGS) entry which is preliminary data.</text>
</comment>
<evidence type="ECO:0008006" key="3">
    <source>
        <dbReference type="Google" id="ProtNLM"/>
    </source>
</evidence>
<evidence type="ECO:0000313" key="2">
    <source>
        <dbReference type="Proteomes" id="UP000579153"/>
    </source>
</evidence>
<dbReference type="RefSeq" id="WP_221519772.1">
    <property type="nucleotide sequence ID" value="NZ_JACHMB010000001.1"/>
</dbReference>
<accession>A0A7W9GDC1</accession>
<organism evidence="1 2">
    <name type="scientific">Nonomuraea jabiensis</name>
    <dbReference type="NCBI Taxonomy" id="882448"/>
    <lineage>
        <taxon>Bacteria</taxon>
        <taxon>Bacillati</taxon>
        <taxon>Actinomycetota</taxon>
        <taxon>Actinomycetes</taxon>
        <taxon>Streptosporangiales</taxon>
        <taxon>Streptosporangiaceae</taxon>
        <taxon>Nonomuraea</taxon>
    </lineage>
</organism>
<evidence type="ECO:0000313" key="1">
    <source>
        <dbReference type="EMBL" id="MBB5781695.1"/>
    </source>
</evidence>
<gene>
    <name evidence="1" type="ORF">HD596_008451</name>
</gene>